<evidence type="ECO:0000256" key="9">
    <source>
        <dbReference type="ARBA" id="ARBA00023049"/>
    </source>
</evidence>
<evidence type="ECO:0000256" key="11">
    <source>
        <dbReference type="RuleBase" id="RU362031"/>
    </source>
</evidence>
<comment type="similarity">
    <text evidence="3 11">Belongs to the peptidase M50B family.</text>
</comment>
<gene>
    <name evidence="13" type="primary">rseP</name>
    <name evidence="13" type="ORF">ACFQ0E_11545</name>
</gene>
<reference evidence="14" key="1">
    <citation type="journal article" date="2019" name="Int. J. Syst. Evol. Microbiol.">
        <title>The Global Catalogue of Microorganisms (GCM) 10K type strain sequencing project: providing services to taxonomists for standard genome sequencing and annotation.</title>
        <authorList>
            <consortium name="The Broad Institute Genomics Platform"/>
            <consortium name="The Broad Institute Genome Sequencing Center for Infectious Disease"/>
            <person name="Wu L."/>
            <person name="Ma J."/>
        </authorList>
    </citation>
    <scope>NUCLEOTIDE SEQUENCE [LARGE SCALE GENOMIC DNA]</scope>
    <source>
        <strain evidence="14">CCUG 55585</strain>
    </source>
</reference>
<keyword evidence="4" id="KW-0645">Protease</keyword>
<name>A0ABW2YDZ5_9GAMM</name>
<sequence length="452" mass="48294">MTEFLASAWWLIVALGILVTFHELGHYLAARWCGVKVLRFSVGFGKPIWMRTDRHGTEWAVAPIPLGGYVRMLGEHELADRVGEVTEAERSQAHGSKTVGQRMLIAVAGPLANFVLCIALLWLMFVIGRPDYAPTLGQVGGVAAQAGLRPGDTLVSVGDRLTPTWTEASMALVTSALDRAPTPVVVRSADGAESTRRMDFSRLPAGGDLQATLGQIGIVPRHQDIPPPVVGEVPAEGASHGTIQPGDRILSIDGTPIGNWADIAPLVAKAGPTGGARIEIEREGRRSFVTVAPRKDPAPPGHWRLGVTPAEPRKDVVLRYGPLQAVPAALRETKFQTGELFAMIQRAFSGRMEAKDTVSGPIGIARAANAYARNGLAWYLSLLALLSLSLAVLNLLPVPVLDGGQLLYYLIELVKGSPLSERAMAAGQYVGLALILGLMGLAFYNDLQGLIR</sequence>
<evidence type="ECO:0000256" key="7">
    <source>
        <dbReference type="ARBA" id="ARBA00022833"/>
    </source>
</evidence>
<dbReference type="Proteomes" id="UP001597110">
    <property type="component" value="Unassembled WGS sequence"/>
</dbReference>
<keyword evidence="5 11" id="KW-0812">Transmembrane</keyword>
<dbReference type="Gene3D" id="2.30.42.10">
    <property type="match status" value="2"/>
</dbReference>
<evidence type="ECO:0000256" key="5">
    <source>
        <dbReference type="ARBA" id="ARBA00022692"/>
    </source>
</evidence>
<dbReference type="NCBIfam" id="TIGR00054">
    <property type="entry name" value="RIP metalloprotease RseP"/>
    <property type="match status" value="1"/>
</dbReference>
<feature type="transmembrane region" description="Helical" evidence="11">
    <location>
        <begin position="103"/>
        <end position="127"/>
    </location>
</feature>
<feature type="domain" description="PDZ" evidence="12">
    <location>
        <begin position="214"/>
        <end position="284"/>
    </location>
</feature>
<organism evidence="13 14">
    <name type="scientific">Lysobacter brunescens</name>
    <dbReference type="NCBI Taxonomy" id="262323"/>
    <lineage>
        <taxon>Bacteria</taxon>
        <taxon>Pseudomonadati</taxon>
        <taxon>Pseudomonadota</taxon>
        <taxon>Gammaproteobacteria</taxon>
        <taxon>Lysobacterales</taxon>
        <taxon>Lysobacteraceae</taxon>
        <taxon>Lysobacter</taxon>
    </lineage>
</organism>
<evidence type="ECO:0000313" key="14">
    <source>
        <dbReference type="Proteomes" id="UP001597110"/>
    </source>
</evidence>
<dbReference type="EC" id="3.4.24.-" evidence="11"/>
<evidence type="ECO:0000256" key="4">
    <source>
        <dbReference type="ARBA" id="ARBA00022670"/>
    </source>
</evidence>
<dbReference type="Pfam" id="PF02163">
    <property type="entry name" value="Peptidase_M50"/>
    <property type="match status" value="1"/>
</dbReference>
<protein>
    <recommendedName>
        <fullName evidence="11">Zinc metalloprotease</fullName>
        <ecNumber evidence="11">3.4.24.-</ecNumber>
    </recommendedName>
</protein>
<dbReference type="PANTHER" id="PTHR42837">
    <property type="entry name" value="REGULATOR OF SIGMA-E PROTEASE RSEP"/>
    <property type="match status" value="1"/>
</dbReference>
<dbReference type="GO" id="GO:0008237">
    <property type="term" value="F:metallopeptidase activity"/>
    <property type="evidence" value="ECO:0007669"/>
    <property type="project" value="UniProtKB-KW"/>
</dbReference>
<evidence type="ECO:0000256" key="2">
    <source>
        <dbReference type="ARBA" id="ARBA00004141"/>
    </source>
</evidence>
<dbReference type="InterPro" id="IPR036034">
    <property type="entry name" value="PDZ_sf"/>
</dbReference>
<dbReference type="EMBL" id="JBHTIF010000001">
    <property type="protein sequence ID" value="MFD0726226.1"/>
    <property type="molecule type" value="Genomic_DNA"/>
</dbReference>
<evidence type="ECO:0000256" key="3">
    <source>
        <dbReference type="ARBA" id="ARBA00007931"/>
    </source>
</evidence>
<keyword evidence="9 11" id="KW-0482">Metalloprotease</keyword>
<dbReference type="SUPFAM" id="SSF50156">
    <property type="entry name" value="PDZ domain-like"/>
    <property type="match status" value="2"/>
</dbReference>
<dbReference type="InterPro" id="IPR001478">
    <property type="entry name" value="PDZ"/>
</dbReference>
<dbReference type="InterPro" id="IPR004387">
    <property type="entry name" value="Pept_M50_Zn"/>
</dbReference>
<feature type="domain" description="PDZ" evidence="12">
    <location>
        <begin position="121"/>
        <end position="190"/>
    </location>
</feature>
<keyword evidence="6 11" id="KW-0378">Hydrolase</keyword>
<dbReference type="InterPro" id="IPR008915">
    <property type="entry name" value="Peptidase_M50"/>
</dbReference>
<keyword evidence="7 11" id="KW-0862">Zinc</keyword>
<keyword evidence="11" id="KW-0479">Metal-binding</keyword>
<evidence type="ECO:0000256" key="10">
    <source>
        <dbReference type="ARBA" id="ARBA00023136"/>
    </source>
</evidence>
<evidence type="ECO:0000313" key="13">
    <source>
        <dbReference type="EMBL" id="MFD0726226.1"/>
    </source>
</evidence>
<evidence type="ECO:0000259" key="12">
    <source>
        <dbReference type="SMART" id="SM00228"/>
    </source>
</evidence>
<keyword evidence="10 11" id="KW-0472">Membrane</keyword>
<keyword evidence="8 11" id="KW-1133">Transmembrane helix</keyword>
<dbReference type="SMART" id="SM00228">
    <property type="entry name" value="PDZ"/>
    <property type="match status" value="2"/>
</dbReference>
<keyword evidence="14" id="KW-1185">Reference proteome</keyword>
<feature type="transmembrane region" description="Helical" evidence="11">
    <location>
        <begin position="426"/>
        <end position="444"/>
    </location>
</feature>
<accession>A0ABW2YDZ5</accession>
<evidence type="ECO:0000256" key="6">
    <source>
        <dbReference type="ARBA" id="ARBA00022801"/>
    </source>
</evidence>
<comment type="caution">
    <text evidence="13">The sequence shown here is derived from an EMBL/GenBank/DDBJ whole genome shotgun (WGS) entry which is preliminary data.</text>
</comment>
<dbReference type="RefSeq" id="WP_386823784.1">
    <property type="nucleotide sequence ID" value="NZ_JBHTIF010000001.1"/>
</dbReference>
<feature type="transmembrane region" description="Helical" evidence="11">
    <location>
        <begin position="376"/>
        <end position="396"/>
    </location>
</feature>
<evidence type="ECO:0000256" key="8">
    <source>
        <dbReference type="ARBA" id="ARBA00022989"/>
    </source>
</evidence>
<dbReference type="CDD" id="cd06163">
    <property type="entry name" value="S2P-M50_PDZ_RseP-like"/>
    <property type="match status" value="1"/>
</dbReference>
<evidence type="ECO:0000256" key="1">
    <source>
        <dbReference type="ARBA" id="ARBA00001947"/>
    </source>
</evidence>
<comment type="cofactor">
    <cofactor evidence="1 11">
        <name>Zn(2+)</name>
        <dbReference type="ChEBI" id="CHEBI:29105"/>
    </cofactor>
</comment>
<dbReference type="PANTHER" id="PTHR42837:SF2">
    <property type="entry name" value="MEMBRANE METALLOPROTEASE ARASP2, CHLOROPLASTIC-RELATED"/>
    <property type="match status" value="1"/>
</dbReference>
<comment type="subcellular location">
    <subcellularLocation>
        <location evidence="2">Membrane</location>
        <topology evidence="2">Multi-pass membrane protein</topology>
    </subcellularLocation>
</comment>
<proteinExistence type="inferred from homology"/>